<dbReference type="GeneID" id="104584345"/>
<sequence>MPPHAGSTPRFGCGRGEQQSTRQVYQAPAPAAAGFGQKQGCGRRAAGLVGGGIAAAFFASLERCACVDLRTTGDDCDCDCEAAAAPLLTKTLDDGAARAATAKTKSSTKRSTSAAGARKGRRGGFVGCCDNLR</sequence>
<protein>
    <submittedName>
        <fullName evidence="2 3">Uncharacterized protein</fullName>
    </submittedName>
</protein>
<evidence type="ECO:0000313" key="3">
    <source>
        <dbReference type="EnsemblPlants" id="KQJ85648"/>
    </source>
</evidence>
<proteinExistence type="predicted"/>
<feature type="compositionally biased region" description="Low complexity" evidence="1">
    <location>
        <begin position="99"/>
        <end position="117"/>
    </location>
</feature>
<accession>A0A0Q3IHE5</accession>
<evidence type="ECO:0000256" key="1">
    <source>
        <dbReference type="SAM" id="MobiDB-lite"/>
    </source>
</evidence>
<dbReference type="EMBL" id="CM000883">
    <property type="protein sequence ID" value="KQJ85648.1"/>
    <property type="molecule type" value="Genomic_DNA"/>
</dbReference>
<organism evidence="2">
    <name type="scientific">Brachypodium distachyon</name>
    <name type="common">Purple false brome</name>
    <name type="synonym">Trachynia distachya</name>
    <dbReference type="NCBI Taxonomy" id="15368"/>
    <lineage>
        <taxon>Eukaryota</taxon>
        <taxon>Viridiplantae</taxon>
        <taxon>Streptophyta</taxon>
        <taxon>Embryophyta</taxon>
        <taxon>Tracheophyta</taxon>
        <taxon>Spermatophyta</taxon>
        <taxon>Magnoliopsida</taxon>
        <taxon>Liliopsida</taxon>
        <taxon>Poales</taxon>
        <taxon>Poaceae</taxon>
        <taxon>BOP clade</taxon>
        <taxon>Pooideae</taxon>
        <taxon>Stipodae</taxon>
        <taxon>Brachypodieae</taxon>
        <taxon>Brachypodium</taxon>
    </lineage>
</organism>
<gene>
    <name evidence="3" type="primary">LOC104584345</name>
    <name evidence="2" type="ORF">BRADI_4g00805v3</name>
</gene>
<dbReference type="KEGG" id="bdi:104584345"/>
<feature type="region of interest" description="Disordered" evidence="1">
    <location>
        <begin position="99"/>
        <end position="121"/>
    </location>
</feature>
<reference evidence="3" key="3">
    <citation type="submission" date="2018-08" db="UniProtKB">
        <authorList>
            <consortium name="EnsemblPlants"/>
        </authorList>
    </citation>
    <scope>IDENTIFICATION</scope>
    <source>
        <strain evidence="3">cv. Bd21</strain>
    </source>
</reference>
<evidence type="ECO:0000313" key="4">
    <source>
        <dbReference type="Proteomes" id="UP000008810"/>
    </source>
</evidence>
<evidence type="ECO:0000313" key="2">
    <source>
        <dbReference type="EMBL" id="KQJ85648.1"/>
    </source>
</evidence>
<reference evidence="2" key="2">
    <citation type="submission" date="2017-06" db="EMBL/GenBank/DDBJ databases">
        <title>WGS assembly of Brachypodium distachyon.</title>
        <authorList>
            <consortium name="The International Brachypodium Initiative"/>
            <person name="Lucas S."/>
            <person name="Harmon-Smith M."/>
            <person name="Lail K."/>
            <person name="Tice H."/>
            <person name="Grimwood J."/>
            <person name="Bruce D."/>
            <person name="Barry K."/>
            <person name="Shu S."/>
            <person name="Lindquist E."/>
            <person name="Wang M."/>
            <person name="Pitluck S."/>
            <person name="Vogel J.P."/>
            <person name="Garvin D.F."/>
            <person name="Mockler T.C."/>
            <person name="Schmutz J."/>
            <person name="Rokhsar D."/>
            <person name="Bevan M.W."/>
        </authorList>
    </citation>
    <scope>NUCLEOTIDE SEQUENCE</scope>
    <source>
        <strain evidence="2">Bd21</strain>
    </source>
</reference>
<reference evidence="2 3" key="1">
    <citation type="journal article" date="2010" name="Nature">
        <title>Genome sequencing and analysis of the model grass Brachypodium distachyon.</title>
        <authorList>
            <consortium name="International Brachypodium Initiative"/>
        </authorList>
    </citation>
    <scope>NUCLEOTIDE SEQUENCE [LARGE SCALE GENOMIC DNA]</scope>
    <source>
        <strain evidence="2">Bd21</strain>
        <strain evidence="3">cv. Bd21</strain>
    </source>
</reference>
<name>A0A0Q3IHE5_BRADI</name>
<feature type="region of interest" description="Disordered" evidence="1">
    <location>
        <begin position="1"/>
        <end position="20"/>
    </location>
</feature>
<dbReference type="PANTHER" id="PTHR34061">
    <property type="entry name" value="PROTEIN, PUTATIVE-RELATED"/>
    <property type="match status" value="1"/>
</dbReference>
<dbReference type="PANTHER" id="PTHR34061:SF15">
    <property type="entry name" value="EXPRESSED PROTEIN"/>
    <property type="match status" value="1"/>
</dbReference>
<keyword evidence="4" id="KW-1185">Reference proteome</keyword>
<dbReference type="Proteomes" id="UP000008810">
    <property type="component" value="Chromosome 4"/>
</dbReference>
<dbReference type="AlphaFoldDB" id="A0A0Q3IHE5"/>
<dbReference type="EnsemblPlants" id="KQJ85648">
    <property type="protein sequence ID" value="KQJ85648"/>
    <property type="gene ID" value="BRADI_4g00805v3"/>
</dbReference>
<dbReference type="Gramene" id="KQJ85648">
    <property type="protein sequence ID" value="KQJ85648"/>
    <property type="gene ID" value="BRADI_4g00805v3"/>
</dbReference>
<dbReference type="RefSeq" id="XP_010236972.1">
    <property type="nucleotide sequence ID" value="XM_010238670.3"/>
</dbReference>